<keyword evidence="1" id="KW-0175">Coiled coil</keyword>
<dbReference type="PROSITE" id="PS51737">
    <property type="entry name" value="RECOMBINASE_DNA_BIND"/>
    <property type="match status" value="1"/>
</dbReference>
<dbReference type="Gene3D" id="3.90.1750.20">
    <property type="entry name" value="Putative Large Serine Recombinase, Chain B, Domain 2"/>
    <property type="match status" value="1"/>
</dbReference>
<dbReference type="Proteomes" id="UP000620327">
    <property type="component" value="Unassembled WGS sequence"/>
</dbReference>
<dbReference type="PANTHER" id="PTHR30461:SF23">
    <property type="entry name" value="DNA RECOMBINASE-RELATED"/>
    <property type="match status" value="1"/>
</dbReference>
<evidence type="ECO:0000259" key="2">
    <source>
        <dbReference type="PROSITE" id="PS51736"/>
    </source>
</evidence>
<protein>
    <submittedName>
        <fullName evidence="4">Recombinase family protein</fullName>
    </submittedName>
</protein>
<dbReference type="InterPro" id="IPR011109">
    <property type="entry name" value="DNA_bind_recombinase_dom"/>
</dbReference>
<dbReference type="AlphaFoldDB" id="A0A923S845"/>
<gene>
    <name evidence="4" type="ORF">H8Z83_13535</name>
</gene>
<dbReference type="PROSITE" id="PS51736">
    <property type="entry name" value="RECOMBINASES_3"/>
    <property type="match status" value="1"/>
</dbReference>
<comment type="caution">
    <text evidence="4">The sequence shown here is derived from an EMBL/GenBank/DDBJ whole genome shotgun (WGS) entry which is preliminary data.</text>
</comment>
<dbReference type="Pfam" id="PF13408">
    <property type="entry name" value="Zn_ribbon_recom"/>
    <property type="match status" value="1"/>
</dbReference>
<dbReference type="InterPro" id="IPR036162">
    <property type="entry name" value="Resolvase-like_N_sf"/>
</dbReference>
<keyword evidence="5" id="KW-1185">Reference proteome</keyword>
<proteinExistence type="predicted"/>
<evidence type="ECO:0000313" key="5">
    <source>
        <dbReference type="Proteomes" id="UP000620327"/>
    </source>
</evidence>
<name>A0A923S845_9FIRM</name>
<dbReference type="EMBL" id="JACOQI010000015">
    <property type="protein sequence ID" value="MBC5771321.1"/>
    <property type="molecule type" value="Genomic_DNA"/>
</dbReference>
<dbReference type="SUPFAM" id="SSF53041">
    <property type="entry name" value="Resolvase-like"/>
    <property type="match status" value="1"/>
</dbReference>
<feature type="domain" description="Resolvase/invertase-type recombinase catalytic" evidence="2">
    <location>
        <begin position="23"/>
        <end position="173"/>
    </location>
</feature>
<dbReference type="GO" id="GO:0003677">
    <property type="term" value="F:DNA binding"/>
    <property type="evidence" value="ECO:0007669"/>
    <property type="project" value="InterPro"/>
</dbReference>
<evidence type="ECO:0000256" key="1">
    <source>
        <dbReference type="SAM" id="Coils"/>
    </source>
</evidence>
<evidence type="ECO:0000313" key="4">
    <source>
        <dbReference type="EMBL" id="MBC5771321.1"/>
    </source>
</evidence>
<dbReference type="GO" id="GO:0000150">
    <property type="term" value="F:DNA strand exchange activity"/>
    <property type="evidence" value="ECO:0007669"/>
    <property type="project" value="InterPro"/>
</dbReference>
<dbReference type="Gene3D" id="3.40.50.1390">
    <property type="entry name" value="Resolvase, N-terminal catalytic domain"/>
    <property type="match status" value="1"/>
</dbReference>
<dbReference type="InterPro" id="IPR050639">
    <property type="entry name" value="SSR_resolvase"/>
</dbReference>
<reference evidence="4" key="1">
    <citation type="submission" date="2020-08" db="EMBL/GenBank/DDBJ databases">
        <title>Genome public.</title>
        <authorList>
            <person name="Liu C."/>
            <person name="Sun Q."/>
        </authorList>
    </citation>
    <scope>NUCLEOTIDE SEQUENCE</scope>
    <source>
        <strain evidence="4">BX15</strain>
    </source>
</reference>
<evidence type="ECO:0000259" key="3">
    <source>
        <dbReference type="PROSITE" id="PS51737"/>
    </source>
</evidence>
<organism evidence="4 5">
    <name type="scientific">Dysosmobacter segnis</name>
    <dbReference type="NCBI Taxonomy" id="2763042"/>
    <lineage>
        <taxon>Bacteria</taxon>
        <taxon>Bacillati</taxon>
        <taxon>Bacillota</taxon>
        <taxon>Clostridia</taxon>
        <taxon>Eubacteriales</taxon>
        <taxon>Oscillospiraceae</taxon>
        <taxon>Dysosmobacter</taxon>
    </lineage>
</organism>
<dbReference type="InterPro" id="IPR006119">
    <property type="entry name" value="Resolv_N"/>
</dbReference>
<dbReference type="SMART" id="SM00857">
    <property type="entry name" value="Resolvase"/>
    <property type="match status" value="1"/>
</dbReference>
<sequence>MARKSRKNVQVTPAVVVGPVQYKVALYARISVENEQKREADTIGNQIALLKDFVSQHQDLVVFDLYCDDDISGVSFVRPEFARMMNDIRAGKVTCVIVKDLSRLGRNMIESGEYIEQIFPRMGVRFISVTDRFDSLRDDADISIQLKNFANEAYARDISKKIRAVKRTQQLAGKWTTGTPPYGYMLDPDDKYHLFPDPQTGPIVLAIFRMVAENHTLHFIAKTLNEQGVPSPGRYLYDIGLRKTEKFKNAIWYLQTIKKILVDPVYLGWIVSGKYRSQLCERGTKTTVKTPEEEWIINKGMHEPIVSKELFDKVQDILSARQSEQGLATIYDSKSKRRSMFKGILRCGECGRSMYLRSKSNRGYYYYCTLHENYNATICPKKAVKQEDVESLALRLIQTQIRAFSDAQRLIANLNATPSSQTRYQIYETQIDDAKRNIEKFNQLKAALYGDFADGLLSHQDYTDLSEDYSRRADDLRIFIAELEKEKEKYSAGFGSKMQWALLVEKYKDQESLDAEMAAAFIETLTLFNDGHVEVAFRHRDEIEQVLYVAATRGKEAERYAG</sequence>
<dbReference type="RefSeq" id="WP_187015518.1">
    <property type="nucleotide sequence ID" value="NZ_JACOQI010000015.1"/>
</dbReference>
<dbReference type="PANTHER" id="PTHR30461">
    <property type="entry name" value="DNA-INVERTASE FROM LAMBDOID PROPHAGE"/>
    <property type="match status" value="1"/>
</dbReference>
<feature type="coiled-coil region" evidence="1">
    <location>
        <begin position="424"/>
        <end position="486"/>
    </location>
</feature>
<dbReference type="InterPro" id="IPR025827">
    <property type="entry name" value="Zn_ribbon_recom_dom"/>
</dbReference>
<dbReference type="Pfam" id="PF00239">
    <property type="entry name" value="Resolvase"/>
    <property type="match status" value="1"/>
</dbReference>
<dbReference type="InterPro" id="IPR038109">
    <property type="entry name" value="DNA_bind_recomb_sf"/>
</dbReference>
<accession>A0A923S845</accession>
<feature type="domain" description="Recombinase" evidence="3">
    <location>
        <begin position="181"/>
        <end position="324"/>
    </location>
</feature>
<dbReference type="Pfam" id="PF07508">
    <property type="entry name" value="Recombinase"/>
    <property type="match status" value="1"/>
</dbReference>